<feature type="signal peptide" evidence="1">
    <location>
        <begin position="1"/>
        <end position="28"/>
    </location>
</feature>
<reference evidence="3" key="2">
    <citation type="submission" date="2015-01" db="EMBL/GenBank/DDBJ databases">
        <title>Evolutionary Origins and Diversification of the Mycorrhizal Mutualists.</title>
        <authorList>
            <consortium name="DOE Joint Genome Institute"/>
            <consortium name="Mycorrhizal Genomics Consortium"/>
            <person name="Kohler A."/>
            <person name="Kuo A."/>
            <person name="Nagy L.G."/>
            <person name="Floudas D."/>
            <person name="Copeland A."/>
            <person name="Barry K.W."/>
            <person name="Cichocki N."/>
            <person name="Veneault-Fourrey C."/>
            <person name="LaButti K."/>
            <person name="Lindquist E.A."/>
            <person name="Lipzen A."/>
            <person name="Lundell T."/>
            <person name="Morin E."/>
            <person name="Murat C."/>
            <person name="Riley R."/>
            <person name="Ohm R."/>
            <person name="Sun H."/>
            <person name="Tunlid A."/>
            <person name="Henrissat B."/>
            <person name="Grigoriev I.V."/>
            <person name="Hibbett D.S."/>
            <person name="Martin F."/>
        </authorList>
    </citation>
    <scope>NUCLEOTIDE SEQUENCE [LARGE SCALE GENOMIC DNA]</scope>
    <source>
        <strain evidence="3">Foug A</strain>
    </source>
</reference>
<reference evidence="2 3" key="1">
    <citation type="submission" date="2014-04" db="EMBL/GenBank/DDBJ databases">
        <authorList>
            <consortium name="DOE Joint Genome Institute"/>
            <person name="Kuo A."/>
            <person name="Kohler A."/>
            <person name="Nagy L.G."/>
            <person name="Floudas D."/>
            <person name="Copeland A."/>
            <person name="Barry K.W."/>
            <person name="Cichocki N."/>
            <person name="Veneault-Fourrey C."/>
            <person name="LaButti K."/>
            <person name="Lindquist E.A."/>
            <person name="Lipzen A."/>
            <person name="Lundell T."/>
            <person name="Morin E."/>
            <person name="Murat C."/>
            <person name="Sun H."/>
            <person name="Tunlid A."/>
            <person name="Henrissat B."/>
            <person name="Grigoriev I.V."/>
            <person name="Hibbett D.S."/>
            <person name="Martin F."/>
            <person name="Nordberg H.P."/>
            <person name="Cantor M.N."/>
            <person name="Hua S.X."/>
        </authorList>
    </citation>
    <scope>NUCLEOTIDE SEQUENCE [LARGE SCALE GENOMIC DNA]</scope>
    <source>
        <strain evidence="2 3">Foug A</strain>
    </source>
</reference>
<dbReference type="Proteomes" id="UP000053989">
    <property type="component" value="Unassembled WGS sequence"/>
</dbReference>
<accession>A0A0C3E3C7</accession>
<keyword evidence="1" id="KW-0732">Signal</keyword>
<feature type="chain" id="PRO_5002163685" description="Secreted protein" evidence="1">
    <location>
        <begin position="29"/>
        <end position="77"/>
    </location>
</feature>
<dbReference type="AlphaFoldDB" id="A0A0C3E3C7"/>
<protein>
    <recommendedName>
        <fullName evidence="4">Secreted protein</fullName>
    </recommendedName>
</protein>
<evidence type="ECO:0000313" key="3">
    <source>
        <dbReference type="Proteomes" id="UP000053989"/>
    </source>
</evidence>
<organism evidence="2 3">
    <name type="scientific">Scleroderma citrinum Foug A</name>
    <dbReference type="NCBI Taxonomy" id="1036808"/>
    <lineage>
        <taxon>Eukaryota</taxon>
        <taxon>Fungi</taxon>
        <taxon>Dikarya</taxon>
        <taxon>Basidiomycota</taxon>
        <taxon>Agaricomycotina</taxon>
        <taxon>Agaricomycetes</taxon>
        <taxon>Agaricomycetidae</taxon>
        <taxon>Boletales</taxon>
        <taxon>Sclerodermatineae</taxon>
        <taxon>Sclerodermataceae</taxon>
        <taxon>Scleroderma</taxon>
    </lineage>
</organism>
<evidence type="ECO:0000313" key="2">
    <source>
        <dbReference type="EMBL" id="KIM67310.1"/>
    </source>
</evidence>
<proteinExistence type="predicted"/>
<dbReference type="EMBL" id="KN822013">
    <property type="protein sequence ID" value="KIM67310.1"/>
    <property type="molecule type" value="Genomic_DNA"/>
</dbReference>
<dbReference type="InParanoid" id="A0A0C3E3C7"/>
<evidence type="ECO:0008006" key="4">
    <source>
        <dbReference type="Google" id="ProtNLM"/>
    </source>
</evidence>
<gene>
    <name evidence="2" type="ORF">SCLCIDRAFT_1210354</name>
</gene>
<evidence type="ECO:0000256" key="1">
    <source>
        <dbReference type="SAM" id="SignalP"/>
    </source>
</evidence>
<sequence>MNRMRAREGVHLLISVTSLTFFTLCIEARGGGVPPLVTYLLSTNIFVSSLGCYRSCLGEHRHGARDRTSGPREIDSR</sequence>
<keyword evidence="3" id="KW-1185">Reference proteome</keyword>
<dbReference type="HOGENOM" id="CLU_2639509_0_0_1"/>
<name>A0A0C3E3C7_9AGAM</name>